<keyword evidence="1" id="KW-0678">Repressor</keyword>
<gene>
    <name evidence="7" type="ORF">KOI35_35290</name>
</gene>
<dbReference type="Gene3D" id="1.10.357.10">
    <property type="entry name" value="Tetracycline Repressor, domain 2"/>
    <property type="match status" value="1"/>
</dbReference>
<dbReference type="PANTHER" id="PTHR30055">
    <property type="entry name" value="HTH-TYPE TRANSCRIPTIONAL REGULATOR RUTR"/>
    <property type="match status" value="1"/>
</dbReference>
<dbReference type="InterPro" id="IPR050109">
    <property type="entry name" value="HTH-type_TetR-like_transc_reg"/>
</dbReference>
<protein>
    <submittedName>
        <fullName evidence="7">TetR/AcrR family transcriptional regulator</fullName>
    </submittedName>
</protein>
<evidence type="ECO:0000256" key="4">
    <source>
        <dbReference type="ARBA" id="ARBA00023163"/>
    </source>
</evidence>
<keyword evidence="4" id="KW-0804">Transcription</keyword>
<dbReference type="SUPFAM" id="SSF46689">
    <property type="entry name" value="Homeodomain-like"/>
    <property type="match status" value="1"/>
</dbReference>
<feature type="domain" description="HTH tetR-type" evidence="6">
    <location>
        <begin position="10"/>
        <end position="70"/>
    </location>
</feature>
<dbReference type="EMBL" id="JAHKKG010000012">
    <property type="protein sequence ID" value="MBU2668789.1"/>
    <property type="molecule type" value="Genomic_DNA"/>
</dbReference>
<evidence type="ECO:0000313" key="8">
    <source>
        <dbReference type="Proteomes" id="UP001519654"/>
    </source>
</evidence>
<name>A0ABS5YZC1_9ACTN</name>
<dbReference type="InterPro" id="IPR039538">
    <property type="entry name" value="BetI_C"/>
</dbReference>
<evidence type="ECO:0000259" key="6">
    <source>
        <dbReference type="PROSITE" id="PS50977"/>
    </source>
</evidence>
<dbReference type="PRINTS" id="PR00455">
    <property type="entry name" value="HTHTETR"/>
</dbReference>
<evidence type="ECO:0000256" key="2">
    <source>
        <dbReference type="ARBA" id="ARBA00023015"/>
    </source>
</evidence>
<reference evidence="7 8" key="1">
    <citation type="submission" date="2021-06" db="EMBL/GenBank/DDBJ databases">
        <title>Actinoplanes lichenicola sp. nov., and Actinoplanes ovalisporus sp. nov., isolated from lichen in Thailand.</title>
        <authorList>
            <person name="Saeng-In P."/>
            <person name="Kanchanasin P."/>
            <person name="Yuki M."/>
            <person name="Kudo T."/>
            <person name="Ohkuma M."/>
            <person name="Phongsopitanun W."/>
            <person name="Tanasupawat S."/>
        </authorList>
    </citation>
    <scope>NUCLEOTIDE SEQUENCE [LARGE SCALE GENOMIC DNA]</scope>
    <source>
        <strain evidence="7 8">NBRC 110975</strain>
    </source>
</reference>
<organism evidence="7 8">
    <name type="scientific">Paractinoplanes bogorensis</name>
    <dbReference type="NCBI Taxonomy" id="1610840"/>
    <lineage>
        <taxon>Bacteria</taxon>
        <taxon>Bacillati</taxon>
        <taxon>Actinomycetota</taxon>
        <taxon>Actinomycetes</taxon>
        <taxon>Micromonosporales</taxon>
        <taxon>Micromonosporaceae</taxon>
        <taxon>Paractinoplanes</taxon>
    </lineage>
</organism>
<dbReference type="SUPFAM" id="SSF48498">
    <property type="entry name" value="Tetracyclin repressor-like, C-terminal domain"/>
    <property type="match status" value="1"/>
</dbReference>
<keyword evidence="8" id="KW-1185">Reference proteome</keyword>
<feature type="DNA-binding region" description="H-T-H motif" evidence="5">
    <location>
        <begin position="33"/>
        <end position="52"/>
    </location>
</feature>
<keyword evidence="3 5" id="KW-0238">DNA-binding</keyword>
<proteinExistence type="predicted"/>
<evidence type="ECO:0000256" key="3">
    <source>
        <dbReference type="ARBA" id="ARBA00023125"/>
    </source>
</evidence>
<dbReference type="InterPro" id="IPR009057">
    <property type="entry name" value="Homeodomain-like_sf"/>
</dbReference>
<dbReference type="Proteomes" id="UP001519654">
    <property type="component" value="Unassembled WGS sequence"/>
</dbReference>
<evidence type="ECO:0000256" key="5">
    <source>
        <dbReference type="PROSITE-ProRule" id="PRU00335"/>
    </source>
</evidence>
<evidence type="ECO:0000313" key="7">
    <source>
        <dbReference type="EMBL" id="MBU2668789.1"/>
    </source>
</evidence>
<comment type="caution">
    <text evidence="7">The sequence shown here is derived from an EMBL/GenBank/DDBJ whole genome shotgun (WGS) entry which is preliminary data.</text>
</comment>
<dbReference type="InterPro" id="IPR036271">
    <property type="entry name" value="Tet_transcr_reg_TetR-rel_C_sf"/>
</dbReference>
<dbReference type="Pfam" id="PF00440">
    <property type="entry name" value="TetR_N"/>
    <property type="match status" value="1"/>
</dbReference>
<accession>A0ABS5YZC1</accession>
<dbReference type="InterPro" id="IPR001647">
    <property type="entry name" value="HTH_TetR"/>
</dbReference>
<evidence type="ECO:0000256" key="1">
    <source>
        <dbReference type="ARBA" id="ARBA00022491"/>
    </source>
</evidence>
<keyword evidence="2" id="KW-0805">Transcription regulation</keyword>
<sequence length="206" mass="21890">MPRVTDEYRAARRAEIMAAAARLFSVNGFHATSMADIIAEAGMSAGAVYGYFRGKEELIFAVAGVALSAADEAFAKMLAGDATPAPAEAVATIIEAIDTRIAHDPDTGVDLTRIGVQVWAEALRNPQMLASAGEVYLRLRGNWTEVARRWQRAGNMPADADPAQAGAALLSLVQGFMLQKLLISGLETSDYLDGVRALLAAGPRDR</sequence>
<dbReference type="PROSITE" id="PS50977">
    <property type="entry name" value="HTH_TETR_2"/>
    <property type="match status" value="1"/>
</dbReference>
<dbReference type="PANTHER" id="PTHR30055:SF229">
    <property type="entry name" value="HTH-TYPE TRANSCRIPTIONAL REPRESSOR RV1474C"/>
    <property type="match status" value="1"/>
</dbReference>
<dbReference type="Pfam" id="PF13977">
    <property type="entry name" value="TetR_C_6"/>
    <property type="match status" value="1"/>
</dbReference>
<dbReference type="RefSeq" id="WP_215793021.1">
    <property type="nucleotide sequence ID" value="NZ_JAHKKG010000012.1"/>
</dbReference>